<accession>A0A8I6S861</accession>
<feature type="domain" description="THO complex subunitTHOC2 N-terminal" evidence="8">
    <location>
        <begin position="544"/>
        <end position="617"/>
    </location>
</feature>
<organism evidence="10 11">
    <name type="scientific">Cimex lectularius</name>
    <name type="common">Bed bug</name>
    <name type="synonym">Acanthia lectularia</name>
    <dbReference type="NCBI Taxonomy" id="79782"/>
    <lineage>
        <taxon>Eukaryota</taxon>
        <taxon>Metazoa</taxon>
        <taxon>Ecdysozoa</taxon>
        <taxon>Arthropoda</taxon>
        <taxon>Hexapoda</taxon>
        <taxon>Insecta</taxon>
        <taxon>Pterygota</taxon>
        <taxon>Neoptera</taxon>
        <taxon>Paraneoptera</taxon>
        <taxon>Hemiptera</taxon>
        <taxon>Heteroptera</taxon>
        <taxon>Panheteroptera</taxon>
        <taxon>Cimicomorpha</taxon>
        <taxon>Cimicidae</taxon>
        <taxon>Cimex</taxon>
    </lineage>
</organism>
<reference evidence="10" key="1">
    <citation type="submission" date="2022-01" db="UniProtKB">
        <authorList>
            <consortium name="EnsemblMetazoa"/>
        </authorList>
    </citation>
    <scope>IDENTIFICATION</scope>
</reference>
<name>A0A8I6S861_CIMLE</name>
<feature type="compositionally biased region" description="Basic and acidic residues" evidence="6">
    <location>
        <begin position="1263"/>
        <end position="1292"/>
    </location>
</feature>
<dbReference type="GO" id="GO:0006406">
    <property type="term" value="P:mRNA export from nucleus"/>
    <property type="evidence" value="ECO:0007669"/>
    <property type="project" value="InterPro"/>
</dbReference>
<dbReference type="OMA" id="NQKLWLM"/>
<dbReference type="OrthoDB" id="29024at2759"/>
<protein>
    <recommendedName>
        <fullName evidence="3">THO complex subunit 2</fullName>
    </recommendedName>
</protein>
<comment type="similarity">
    <text evidence="2">Belongs to the THOC2 family.</text>
</comment>
<feature type="compositionally biased region" description="Polar residues" evidence="6">
    <location>
        <begin position="1212"/>
        <end position="1225"/>
    </location>
</feature>
<feature type="compositionally biased region" description="Basic residues" evidence="6">
    <location>
        <begin position="1333"/>
        <end position="1346"/>
    </location>
</feature>
<dbReference type="InterPro" id="IPR021418">
    <property type="entry name" value="THO_THOC2_C"/>
</dbReference>
<dbReference type="GO" id="GO:0000445">
    <property type="term" value="C:THO complex part of transcription export complex"/>
    <property type="evidence" value="ECO:0007669"/>
    <property type="project" value="TreeGrafter"/>
</dbReference>
<evidence type="ECO:0000256" key="4">
    <source>
        <dbReference type="ARBA" id="ARBA00023242"/>
    </source>
</evidence>
<feature type="compositionally biased region" description="Basic and acidic residues" evidence="6">
    <location>
        <begin position="1226"/>
        <end position="1246"/>
    </location>
</feature>
<feature type="compositionally biased region" description="Low complexity" evidence="6">
    <location>
        <begin position="1192"/>
        <end position="1201"/>
    </location>
</feature>
<dbReference type="PANTHER" id="PTHR21597:SF0">
    <property type="entry name" value="THO COMPLEX SUBUNIT 2"/>
    <property type="match status" value="1"/>
</dbReference>
<evidence type="ECO:0000313" key="11">
    <source>
        <dbReference type="Proteomes" id="UP000494040"/>
    </source>
</evidence>
<feature type="compositionally biased region" description="Basic residues" evidence="6">
    <location>
        <begin position="1314"/>
        <end position="1325"/>
    </location>
</feature>
<sequence>MSSDMEDLEEIDWKEWEAKGKYLIIKNARRLLENRCFAVVDETGQKNNIPRLIYTMFYQCLYGSLTPDNIVEACIALSELDDEIPSVIMDVITIFDTEMDSQKFITNERAKLLRVLVLLDEKWCPELGKERMEFETQNEYNRSIKVFHSKFIKLKTRLYYKQNKFNLYREENEGYAKLIMQLSGNGLLDADTSTVLKNIKSLIGCFSLDPTRVIDIILDNFQLNPFQADFFIPLLKMYMPDTNLLSEVVGFRYVTFIENGVTPRSLHIIVTIMLHYGILSIDDVYPWLSPEEDEVKREAEQIDTDEKSPKKPVAQPLSKEDFEKNQKLSLCEVMVSLGSWRTFQMMLTRIPHSYIFEKEQIAEAVCRFIHYLIAPVYATHSGLSEKLEPAPIEFQPTVISEKQPKTFVEVTNVVFPMLYTLGSSLRHDLVLVFKLTRMTSTALQHILKTQDTENIIFEQITTLIQECLFPTLSNIQANCCVSEAIWNVVKLYPLQARYSLYYYWREYLQANQVLLSKRCQGKVNAKSCMKRVSKENVKQIGRLLGKLSHYSPVTLFDYILFQIQMHDNLIGPVVDSLKYMTNMSYDVLGFCIFNSLYNDTKQRQKHDGTTVLSWFQSTALFCATVFKKYNIDLSGILLYIMEQLKNNRSIELLILKEILQKMTGIDITDDMTQHQIDSLSGGELLRSEAGYFVQQQNFKKTATRLKEALVENNLVAPLGIMLAQQRNYIFYSESKNSHLKFIGKLYDECHDTLLQYGAFISGPIMHDTHSSFPTIRDLLLLYKLDLDAAFYLSRPVLKSLAMERSSAAKKDTRKIINITDAFFEIVDAISPCIEELYLSKQWEDISPKFVALFWSLGLSDISVPVSAYQKEIAKQKDQELTQVKTNKVDNKITTLGDKLSQELKDQQQYAKSILEHLKARKNDWFLSRSIKPAKNEMITQFLQMCIFPRCILSITDALFCAHFIHTLHTIRTGNFSTLLCYDRLLCDITFSVMSCTENEASRYGRFLCAILQNIMRWHSSKEIYDKECANTPGFVTKFRASNEFSDANENVHFENYRHVCHKWHYKITRAVLNLLESGEYVQIRNGLIVLIKLLPTFPIIGKLAQFIEKRINKVKEEEKNNRQDLYTLALSYSGLLMCKSQQLMSESDFHVVSSSSSTPSSANETSNSLREDKLDIDTESFSTELPTDIYLSPPSYSQSHPTSPPSTPPQQNFNKSTSPTNSKETSPTREKSDKQDSSLSYDKSDRTPTVIYRDIINNTRNSPPKDRNERSERDLESHEYFSSRDEDPRYEVYEDNQSYDVESEKLEEGELNRRMKTVRRTRRKSRIDDKERRKVAKPRIRSRSGR</sequence>
<feature type="domain" description="THO complex subunitTHOC2 C-terminal" evidence="7">
    <location>
        <begin position="842"/>
        <end position="1136"/>
    </location>
</feature>
<comment type="subcellular location">
    <subcellularLocation>
        <location evidence="1">Nucleus</location>
    </subcellularLocation>
</comment>
<dbReference type="GeneID" id="106673029"/>
<feature type="region of interest" description="Disordered" evidence="6">
    <location>
        <begin position="1152"/>
        <end position="1346"/>
    </location>
</feature>
<dbReference type="InterPro" id="IPR040007">
    <property type="entry name" value="Tho2"/>
</dbReference>
<evidence type="ECO:0000256" key="3">
    <source>
        <dbReference type="ARBA" id="ARBA00019596"/>
    </source>
</evidence>
<evidence type="ECO:0000256" key="1">
    <source>
        <dbReference type="ARBA" id="ARBA00004123"/>
    </source>
</evidence>
<dbReference type="CTD" id="326153"/>
<feature type="compositionally biased region" description="Low complexity" evidence="6">
    <location>
        <begin position="1152"/>
        <end position="1168"/>
    </location>
</feature>
<evidence type="ECO:0000259" key="8">
    <source>
        <dbReference type="Pfam" id="PF11732"/>
    </source>
</evidence>
<dbReference type="Pfam" id="PF16134">
    <property type="entry name" value="THOC2_N"/>
    <property type="match status" value="2"/>
</dbReference>
<feature type="region of interest" description="Disordered" evidence="6">
    <location>
        <begin position="296"/>
        <end position="320"/>
    </location>
</feature>
<evidence type="ECO:0000313" key="10">
    <source>
        <dbReference type="EnsemblMetazoa" id="XP_014260420.1"/>
    </source>
</evidence>
<dbReference type="InterPro" id="IPR021726">
    <property type="entry name" value="THO_THOC2_N"/>
</dbReference>
<feature type="compositionally biased region" description="Basic and acidic residues" evidence="6">
    <location>
        <begin position="296"/>
        <end position="309"/>
    </location>
</feature>
<keyword evidence="4" id="KW-0539">Nucleus</keyword>
<feature type="compositionally biased region" description="Basic and acidic residues" evidence="6">
    <location>
        <begin position="1302"/>
        <end position="1313"/>
    </location>
</feature>
<dbReference type="Pfam" id="PF11732">
    <property type="entry name" value="Thoc2"/>
    <property type="match status" value="1"/>
</dbReference>
<evidence type="ECO:0000259" key="7">
    <source>
        <dbReference type="Pfam" id="PF11262"/>
    </source>
</evidence>
<feature type="domain" description="THO complex subunit 2 N-terminal" evidence="9">
    <location>
        <begin position="406"/>
        <end position="542"/>
    </location>
</feature>
<evidence type="ECO:0000259" key="9">
    <source>
        <dbReference type="Pfam" id="PF16134"/>
    </source>
</evidence>
<evidence type="ECO:0000256" key="2">
    <source>
        <dbReference type="ARBA" id="ARBA00007857"/>
    </source>
</evidence>
<evidence type="ECO:0000256" key="5">
    <source>
        <dbReference type="ARBA" id="ARBA00047033"/>
    </source>
</evidence>
<proteinExistence type="inferred from homology"/>
<dbReference type="Pfam" id="PF11262">
    <property type="entry name" value="Tho2"/>
    <property type="match status" value="1"/>
</dbReference>
<dbReference type="GO" id="GO:0006397">
    <property type="term" value="P:mRNA processing"/>
    <property type="evidence" value="ECO:0007669"/>
    <property type="project" value="InterPro"/>
</dbReference>
<dbReference type="PANTHER" id="PTHR21597">
    <property type="entry name" value="THO2 PROTEIN"/>
    <property type="match status" value="1"/>
</dbReference>
<keyword evidence="11" id="KW-1185">Reference proteome</keyword>
<dbReference type="InterPro" id="IPR032302">
    <property type="entry name" value="THOC2_N"/>
</dbReference>
<dbReference type="Proteomes" id="UP000494040">
    <property type="component" value="Unassembled WGS sequence"/>
</dbReference>
<dbReference type="KEGG" id="clec:106673029"/>
<comment type="subunit">
    <text evidence="5">Component of the THO subcomplex, which is composed of THOC1, THOC2, THOC3, THOC5, THOC6 and THOC7. The THO subcomplex interacts with DDX39B to form the THO-DDX39B complex which multimerizes into a 28-subunit tetrameric assembly. Component of the transcription/export (TREX) complex at least composed of ALYREF/THOC4, DDX39B, SARNP/CIP29, CHTOP and the THO subcomplex; in the complex interacts with THOC1, THOC3, THOC5, THOC7 and DDX39B. TREX seems to have a dynamic structure involving ATP-dependent remodeling. Interacts with POLDIP3 and ZC3H11A.</text>
</comment>
<dbReference type="GO" id="GO:0003729">
    <property type="term" value="F:mRNA binding"/>
    <property type="evidence" value="ECO:0007669"/>
    <property type="project" value="TreeGrafter"/>
</dbReference>
<feature type="domain" description="THO complex subunit 2 N-terminal" evidence="9">
    <location>
        <begin position="15"/>
        <end position="317"/>
    </location>
</feature>
<evidence type="ECO:0000256" key="6">
    <source>
        <dbReference type="SAM" id="MobiDB-lite"/>
    </source>
</evidence>
<dbReference type="EnsemblMetazoa" id="XM_014404934.2">
    <property type="protein sequence ID" value="XP_014260420.1"/>
    <property type="gene ID" value="LOC106673029"/>
</dbReference>
<dbReference type="RefSeq" id="XP_014260420.1">
    <property type="nucleotide sequence ID" value="XM_014404934.2"/>
</dbReference>